<dbReference type="InterPro" id="IPR001763">
    <property type="entry name" value="Rhodanese-like_dom"/>
</dbReference>
<dbReference type="EMBL" id="BAGZ01000001">
    <property type="protein sequence ID" value="GAB76491.1"/>
    <property type="molecule type" value="Genomic_DNA"/>
</dbReference>
<dbReference type="CDD" id="cd00158">
    <property type="entry name" value="RHOD"/>
    <property type="match status" value="1"/>
</dbReference>
<evidence type="ECO:0000313" key="2">
    <source>
        <dbReference type="EMBL" id="GAB76491.1"/>
    </source>
</evidence>
<dbReference type="GO" id="GO:0004792">
    <property type="term" value="F:thiosulfate-cyanide sulfurtransferase activity"/>
    <property type="evidence" value="ECO:0007669"/>
    <property type="project" value="TreeGrafter"/>
</dbReference>
<gene>
    <name evidence="2" type="ORF">AUCHE_01_00530</name>
</gene>
<dbReference type="Pfam" id="PF11127">
    <property type="entry name" value="YgaP-like_TM"/>
    <property type="match status" value="1"/>
</dbReference>
<reference evidence="2 3" key="1">
    <citation type="submission" date="2012-08" db="EMBL/GenBank/DDBJ databases">
        <title>Whole genome shotgun sequence of Austwickia chelonae NBRC 105200.</title>
        <authorList>
            <person name="Yoshida I."/>
            <person name="Hosoyama A."/>
            <person name="Tsuchikane K."/>
            <person name="Katsumata H."/>
            <person name="Ando Y."/>
            <person name="Ohji S."/>
            <person name="Hamada M."/>
            <person name="Tamura T."/>
            <person name="Yamazoe A."/>
            <person name="Yamazaki S."/>
            <person name="Fujita N."/>
        </authorList>
    </citation>
    <scope>NUCLEOTIDE SEQUENCE [LARGE SCALE GENOMIC DNA]</scope>
    <source>
        <strain evidence="2 3">NBRC 105200</strain>
    </source>
</reference>
<dbReference type="Proteomes" id="UP000008495">
    <property type="component" value="Unassembled WGS sequence"/>
</dbReference>
<protein>
    <recommendedName>
        <fullName evidence="1">Rhodanese domain-containing protein</fullName>
    </recommendedName>
</protein>
<dbReference type="AlphaFoldDB" id="K6UKM0"/>
<dbReference type="InterPro" id="IPR021309">
    <property type="entry name" value="YgaP-like_TM"/>
</dbReference>
<dbReference type="PANTHER" id="PTHR44086:SF10">
    <property type="entry name" value="THIOSULFATE SULFURTRANSFERASE_RHODANESE-LIKE DOMAIN-CONTAINING PROTEIN 3"/>
    <property type="match status" value="1"/>
</dbReference>
<organism evidence="2 3">
    <name type="scientific">Austwickia chelonae NBRC 105200</name>
    <dbReference type="NCBI Taxonomy" id="1184607"/>
    <lineage>
        <taxon>Bacteria</taxon>
        <taxon>Bacillati</taxon>
        <taxon>Actinomycetota</taxon>
        <taxon>Actinomycetes</taxon>
        <taxon>Micrococcales</taxon>
        <taxon>Dermatophilaceae</taxon>
        <taxon>Austwickia</taxon>
    </lineage>
</organism>
<evidence type="ECO:0000313" key="3">
    <source>
        <dbReference type="Proteomes" id="UP000008495"/>
    </source>
</evidence>
<accession>K6UKM0</accession>
<dbReference type="PANTHER" id="PTHR44086">
    <property type="entry name" value="THIOSULFATE SULFURTRANSFERASE RDL2, MITOCHONDRIAL-RELATED"/>
    <property type="match status" value="1"/>
</dbReference>
<evidence type="ECO:0000259" key="1">
    <source>
        <dbReference type="PROSITE" id="PS50206"/>
    </source>
</evidence>
<dbReference type="Pfam" id="PF00581">
    <property type="entry name" value="Rhodanese"/>
    <property type="match status" value="1"/>
</dbReference>
<dbReference type="OrthoDB" id="9800872at2"/>
<dbReference type="STRING" id="100225.SAMN05421595_1618"/>
<dbReference type="eggNOG" id="COG0607">
    <property type="taxonomic scope" value="Bacteria"/>
</dbReference>
<sequence length="208" mass="22306">MTVATEHHPQIHPVTDPNAHVDLPARVDVGTLRSWLAGTDRPLLVDVRSAAEFRALHIPTAVNIPLPLLKEHKEDLARALGRQIVLICRTDRRAGQAEEILAASGLSRLHVLTGGMTSWSADSAPVAQGEGRWDLERQVRLVAGGLVVSGVLVSTLAPRAKWLSGAIGCGLMTAALTDSCLMGSMLSKLPYNRELEPDLSAVLVQLAR</sequence>
<dbReference type="Gene3D" id="3.40.250.10">
    <property type="entry name" value="Rhodanese-like domain"/>
    <property type="match status" value="1"/>
</dbReference>
<comment type="caution">
    <text evidence="2">The sequence shown here is derived from an EMBL/GenBank/DDBJ whole genome shotgun (WGS) entry which is preliminary data.</text>
</comment>
<keyword evidence="3" id="KW-1185">Reference proteome</keyword>
<dbReference type="PROSITE" id="PS50206">
    <property type="entry name" value="RHODANESE_3"/>
    <property type="match status" value="1"/>
</dbReference>
<name>K6UKM0_9MICO</name>
<proteinExistence type="predicted"/>
<dbReference type="RefSeq" id="WP_006501241.1">
    <property type="nucleotide sequence ID" value="NZ_BAGZ01000001.1"/>
</dbReference>
<dbReference type="SUPFAM" id="SSF52821">
    <property type="entry name" value="Rhodanese/Cell cycle control phosphatase"/>
    <property type="match status" value="1"/>
</dbReference>
<dbReference type="InterPro" id="IPR036873">
    <property type="entry name" value="Rhodanese-like_dom_sf"/>
</dbReference>
<feature type="domain" description="Rhodanese" evidence="1">
    <location>
        <begin position="38"/>
        <end position="128"/>
    </location>
</feature>
<dbReference type="SMART" id="SM00450">
    <property type="entry name" value="RHOD"/>
    <property type="match status" value="1"/>
</dbReference>
<dbReference type="Gene3D" id="6.10.140.1340">
    <property type="match status" value="1"/>
</dbReference>